<dbReference type="InterPro" id="IPR036034">
    <property type="entry name" value="PDZ_sf"/>
</dbReference>
<name>A0A9N9RNJ1_9DIPT</name>
<gene>
    <name evidence="3" type="ORF">CHIRRI_LOCUS3103</name>
</gene>
<reference evidence="3" key="2">
    <citation type="submission" date="2022-10" db="EMBL/GenBank/DDBJ databases">
        <authorList>
            <consortium name="ENA_rothamsted_submissions"/>
            <consortium name="culmorum"/>
            <person name="King R."/>
        </authorList>
    </citation>
    <scope>NUCLEOTIDE SEQUENCE</scope>
</reference>
<evidence type="ECO:0000256" key="1">
    <source>
        <dbReference type="SAM" id="MobiDB-lite"/>
    </source>
</evidence>
<dbReference type="Proteomes" id="UP001153620">
    <property type="component" value="Chromosome 1"/>
</dbReference>
<evidence type="ECO:0000313" key="3">
    <source>
        <dbReference type="EMBL" id="CAG9800152.1"/>
    </source>
</evidence>
<dbReference type="OrthoDB" id="273771at2759"/>
<dbReference type="SMART" id="SM00228">
    <property type="entry name" value="PDZ"/>
    <property type="match status" value="1"/>
</dbReference>
<dbReference type="EMBL" id="OU895877">
    <property type="protein sequence ID" value="CAG9800152.1"/>
    <property type="molecule type" value="Genomic_DNA"/>
</dbReference>
<reference evidence="3" key="1">
    <citation type="submission" date="2022-01" db="EMBL/GenBank/DDBJ databases">
        <authorList>
            <person name="King R."/>
        </authorList>
    </citation>
    <scope>NUCLEOTIDE SEQUENCE</scope>
</reference>
<sequence length="240" mass="28143">MSSIYSMHRPGFWRVPQPNNTQYEHSKKKVHFVDEYVHPNSPAERELLRGDIITKVEDYDARDLRHEDAQMLFRTQDNKIRLVVRRDNKIAMNSSKNNPISSLNPPDVQPSYIPPQAPYRAASPIPRGPHSMAAACASPLESLPHTVFPNDPHNYHHQQQSYQNQQYQQQQQQQQNQAQHVNYPPPPPPRTCFSPQLTRDYYQTSEEENANLQYQVSNFVYAKFNFKTAFFFLLRVNHFH</sequence>
<feature type="region of interest" description="Disordered" evidence="1">
    <location>
        <begin position="93"/>
        <end position="196"/>
    </location>
</feature>
<protein>
    <recommendedName>
        <fullName evidence="2">PDZ domain-containing protein</fullName>
    </recommendedName>
</protein>
<feature type="domain" description="PDZ" evidence="2">
    <location>
        <begin position="10"/>
        <end position="88"/>
    </location>
</feature>
<evidence type="ECO:0000259" key="2">
    <source>
        <dbReference type="SMART" id="SM00228"/>
    </source>
</evidence>
<dbReference type="SUPFAM" id="SSF50156">
    <property type="entry name" value="PDZ domain-like"/>
    <property type="match status" value="1"/>
</dbReference>
<dbReference type="Pfam" id="PF00595">
    <property type="entry name" value="PDZ"/>
    <property type="match status" value="1"/>
</dbReference>
<keyword evidence="4" id="KW-1185">Reference proteome</keyword>
<accession>A0A9N9RNJ1</accession>
<dbReference type="AlphaFoldDB" id="A0A9N9RNJ1"/>
<feature type="compositionally biased region" description="Polar residues" evidence="1">
    <location>
        <begin position="93"/>
        <end position="104"/>
    </location>
</feature>
<organism evidence="3 4">
    <name type="scientific">Chironomus riparius</name>
    <dbReference type="NCBI Taxonomy" id="315576"/>
    <lineage>
        <taxon>Eukaryota</taxon>
        <taxon>Metazoa</taxon>
        <taxon>Ecdysozoa</taxon>
        <taxon>Arthropoda</taxon>
        <taxon>Hexapoda</taxon>
        <taxon>Insecta</taxon>
        <taxon>Pterygota</taxon>
        <taxon>Neoptera</taxon>
        <taxon>Endopterygota</taxon>
        <taxon>Diptera</taxon>
        <taxon>Nematocera</taxon>
        <taxon>Chironomoidea</taxon>
        <taxon>Chironomidae</taxon>
        <taxon>Chironominae</taxon>
        <taxon>Chironomus</taxon>
    </lineage>
</organism>
<evidence type="ECO:0000313" key="4">
    <source>
        <dbReference type="Proteomes" id="UP001153620"/>
    </source>
</evidence>
<proteinExistence type="predicted"/>
<dbReference type="Gene3D" id="2.30.42.10">
    <property type="match status" value="1"/>
</dbReference>
<feature type="compositionally biased region" description="Low complexity" evidence="1">
    <location>
        <begin position="157"/>
        <end position="182"/>
    </location>
</feature>
<dbReference type="InterPro" id="IPR001478">
    <property type="entry name" value="PDZ"/>
</dbReference>